<protein>
    <recommendedName>
        <fullName evidence="5">Lipoprotein</fullName>
    </recommendedName>
</protein>
<evidence type="ECO:0000313" key="2">
    <source>
        <dbReference type="EMBL" id="QHQ38486.1"/>
    </source>
</evidence>
<dbReference type="RefSeq" id="WP_161857820.1">
    <property type="nucleotide sequence ID" value="NZ_CP047491.1"/>
</dbReference>
<dbReference type="AlphaFoldDB" id="A0A6P1TA44"/>
<evidence type="ECO:0000313" key="4">
    <source>
        <dbReference type="Proteomes" id="UP000563601"/>
    </source>
</evidence>
<name>A0A6P1TA44_9GAMM</name>
<keyword evidence="3" id="KW-1185">Reference proteome</keyword>
<organism evidence="1 4">
    <name type="scientific">Microbulbifer hydrolyticus</name>
    <dbReference type="NCBI Taxonomy" id="48074"/>
    <lineage>
        <taxon>Bacteria</taxon>
        <taxon>Pseudomonadati</taxon>
        <taxon>Pseudomonadota</taxon>
        <taxon>Gammaproteobacteria</taxon>
        <taxon>Cellvibrionales</taxon>
        <taxon>Microbulbiferaceae</taxon>
        <taxon>Microbulbifer</taxon>
    </lineage>
</organism>
<evidence type="ECO:0000313" key="3">
    <source>
        <dbReference type="Proteomes" id="UP000464675"/>
    </source>
</evidence>
<reference evidence="1 4" key="2">
    <citation type="submission" date="2020-08" db="EMBL/GenBank/DDBJ databases">
        <title>Genomic Encyclopedia of Type Strains, Phase IV (KMG-IV): sequencing the most valuable type-strain genomes for metagenomic binning, comparative biology and taxonomic classification.</title>
        <authorList>
            <person name="Goeker M."/>
        </authorList>
    </citation>
    <scope>NUCLEOTIDE SEQUENCE [LARGE SCALE GENOMIC DNA]</scope>
    <source>
        <strain evidence="1 4">DSM 11525</strain>
    </source>
</reference>
<dbReference type="EMBL" id="CP047491">
    <property type="protein sequence ID" value="QHQ38486.1"/>
    <property type="molecule type" value="Genomic_DNA"/>
</dbReference>
<gene>
    <name evidence="2" type="ORF">GTQ55_05420</name>
    <name evidence="1" type="ORF">HNQ53_003589</name>
</gene>
<evidence type="ECO:0000313" key="1">
    <source>
        <dbReference type="EMBL" id="MBB5213333.1"/>
    </source>
</evidence>
<dbReference type="Proteomes" id="UP000464675">
    <property type="component" value="Chromosome"/>
</dbReference>
<proteinExistence type="predicted"/>
<evidence type="ECO:0008006" key="5">
    <source>
        <dbReference type="Google" id="ProtNLM"/>
    </source>
</evidence>
<accession>A0A6P1TA44</accession>
<sequence length="138" mass="15822">MKKLLITAIALVFSGCTSLVEHSNEDHFSEVLGTRTLTRDALLCKSNRRKVSSKITDEIVWQKDNESCYFGETSAKLKKGTEVTIFAVLEQKHRGIFHAESWYLVGKISGDEQEFYYFWGSSTTSPEAPEFIYEPKWQ</sequence>
<dbReference type="PROSITE" id="PS51257">
    <property type="entry name" value="PROKAR_LIPOPROTEIN"/>
    <property type="match status" value="1"/>
</dbReference>
<dbReference type="Proteomes" id="UP000563601">
    <property type="component" value="Unassembled WGS sequence"/>
</dbReference>
<reference evidence="2 3" key="1">
    <citation type="submission" date="2020-01" db="EMBL/GenBank/DDBJ databases">
        <title>The possibility of degradation of plastic by Microbulbifer hydrolyticus IRE-31.</title>
        <authorList>
            <person name="Liu L."/>
        </authorList>
    </citation>
    <scope>NUCLEOTIDE SEQUENCE [LARGE SCALE GENOMIC DNA]</scope>
    <source>
        <strain evidence="2 3">IRE-31</strain>
    </source>
</reference>
<dbReference type="EMBL" id="JACHHR010000016">
    <property type="protein sequence ID" value="MBB5213333.1"/>
    <property type="molecule type" value="Genomic_DNA"/>
</dbReference>